<name>A0A1I7X010_HETBA</name>
<evidence type="ECO:0000313" key="1">
    <source>
        <dbReference type="Proteomes" id="UP000095283"/>
    </source>
</evidence>
<dbReference type="AlphaFoldDB" id="A0A1I7X010"/>
<keyword evidence="1" id="KW-1185">Reference proteome</keyword>
<dbReference type="WBParaSite" id="Hba_10767">
    <property type="protein sequence ID" value="Hba_10767"/>
    <property type="gene ID" value="Hba_10767"/>
</dbReference>
<sequence>MQHFLILHVYEGQFAQLPYGDTQEKGEAHKAAWEQHSVNKRICDIDIPMNQTMTINYSIILRIENNI</sequence>
<protein>
    <submittedName>
        <fullName evidence="2">Uncharacterized protein</fullName>
    </submittedName>
</protein>
<reference evidence="2" key="1">
    <citation type="submission" date="2016-11" db="UniProtKB">
        <authorList>
            <consortium name="WormBaseParasite"/>
        </authorList>
    </citation>
    <scope>IDENTIFICATION</scope>
</reference>
<dbReference type="Proteomes" id="UP000095283">
    <property type="component" value="Unplaced"/>
</dbReference>
<evidence type="ECO:0000313" key="2">
    <source>
        <dbReference type="WBParaSite" id="Hba_10767"/>
    </source>
</evidence>
<proteinExistence type="predicted"/>
<organism evidence="1 2">
    <name type="scientific">Heterorhabditis bacteriophora</name>
    <name type="common">Entomopathogenic nematode worm</name>
    <dbReference type="NCBI Taxonomy" id="37862"/>
    <lineage>
        <taxon>Eukaryota</taxon>
        <taxon>Metazoa</taxon>
        <taxon>Ecdysozoa</taxon>
        <taxon>Nematoda</taxon>
        <taxon>Chromadorea</taxon>
        <taxon>Rhabditida</taxon>
        <taxon>Rhabditina</taxon>
        <taxon>Rhabditomorpha</taxon>
        <taxon>Strongyloidea</taxon>
        <taxon>Heterorhabditidae</taxon>
        <taxon>Heterorhabditis</taxon>
    </lineage>
</organism>
<accession>A0A1I7X010</accession>